<accession>A0A0A9FPE7</accession>
<evidence type="ECO:0000313" key="1">
    <source>
        <dbReference type="EMBL" id="JAE14167.1"/>
    </source>
</evidence>
<reference evidence="1" key="2">
    <citation type="journal article" date="2015" name="Data Brief">
        <title>Shoot transcriptome of the giant reed, Arundo donax.</title>
        <authorList>
            <person name="Barrero R.A."/>
            <person name="Guerrero F.D."/>
            <person name="Moolhuijzen P."/>
            <person name="Goolsby J.A."/>
            <person name="Tidwell J."/>
            <person name="Bellgard S.E."/>
            <person name="Bellgard M.I."/>
        </authorList>
    </citation>
    <scope>NUCLEOTIDE SEQUENCE</scope>
    <source>
        <tissue evidence="1">Shoot tissue taken approximately 20 cm above the soil surface</tissue>
    </source>
</reference>
<dbReference type="AlphaFoldDB" id="A0A0A9FPE7"/>
<sequence length="27" mass="2852">MGVGVCECAGPARRPLILLPQEEISRG</sequence>
<dbReference type="EMBL" id="GBRH01183729">
    <property type="protein sequence ID" value="JAE14167.1"/>
    <property type="molecule type" value="Transcribed_RNA"/>
</dbReference>
<organism evidence="1">
    <name type="scientific">Arundo donax</name>
    <name type="common">Giant reed</name>
    <name type="synonym">Donax arundinaceus</name>
    <dbReference type="NCBI Taxonomy" id="35708"/>
    <lineage>
        <taxon>Eukaryota</taxon>
        <taxon>Viridiplantae</taxon>
        <taxon>Streptophyta</taxon>
        <taxon>Embryophyta</taxon>
        <taxon>Tracheophyta</taxon>
        <taxon>Spermatophyta</taxon>
        <taxon>Magnoliopsida</taxon>
        <taxon>Liliopsida</taxon>
        <taxon>Poales</taxon>
        <taxon>Poaceae</taxon>
        <taxon>PACMAD clade</taxon>
        <taxon>Arundinoideae</taxon>
        <taxon>Arundineae</taxon>
        <taxon>Arundo</taxon>
    </lineage>
</organism>
<name>A0A0A9FPE7_ARUDO</name>
<proteinExistence type="predicted"/>
<reference evidence="1" key="1">
    <citation type="submission" date="2014-09" db="EMBL/GenBank/DDBJ databases">
        <authorList>
            <person name="Magalhaes I.L.F."/>
            <person name="Oliveira U."/>
            <person name="Santos F.R."/>
            <person name="Vidigal T.H.D.A."/>
            <person name="Brescovit A.D."/>
            <person name="Santos A.J."/>
        </authorList>
    </citation>
    <scope>NUCLEOTIDE SEQUENCE</scope>
    <source>
        <tissue evidence="1">Shoot tissue taken approximately 20 cm above the soil surface</tissue>
    </source>
</reference>
<protein>
    <submittedName>
        <fullName evidence="1">Uncharacterized protein</fullName>
    </submittedName>
</protein>